<gene>
    <name evidence="3" type="ORF">COW36_17385</name>
</gene>
<keyword evidence="2" id="KW-0732">Signal</keyword>
<proteinExistence type="predicted"/>
<evidence type="ECO:0000313" key="4">
    <source>
        <dbReference type="Proteomes" id="UP000231019"/>
    </source>
</evidence>
<reference evidence="3 4" key="1">
    <citation type="submission" date="2017-09" db="EMBL/GenBank/DDBJ databases">
        <title>Depth-based differentiation of microbial function through sediment-hosted aquifers and enrichment of novel symbionts in the deep terrestrial subsurface.</title>
        <authorList>
            <person name="Probst A.J."/>
            <person name="Ladd B."/>
            <person name="Jarett J.K."/>
            <person name="Geller-Mcgrath D.E."/>
            <person name="Sieber C.M."/>
            <person name="Emerson J.B."/>
            <person name="Anantharaman K."/>
            <person name="Thomas B.C."/>
            <person name="Malmstrom R."/>
            <person name="Stieglmeier M."/>
            <person name="Klingl A."/>
            <person name="Woyke T."/>
            <person name="Ryan C.M."/>
            <person name="Banfield J.F."/>
        </authorList>
    </citation>
    <scope>NUCLEOTIDE SEQUENCE [LARGE SCALE GENOMIC DNA]</scope>
    <source>
        <strain evidence="3">CG17_big_fil_post_rev_8_21_14_2_50_48_46</strain>
    </source>
</reference>
<feature type="chain" id="PRO_5014682616" evidence="2">
    <location>
        <begin position="29"/>
        <end position="294"/>
    </location>
</feature>
<comment type="caution">
    <text evidence="3">The sequence shown here is derived from an EMBL/GenBank/DDBJ whole genome shotgun (WGS) entry which is preliminary data.</text>
</comment>
<evidence type="ECO:0000256" key="2">
    <source>
        <dbReference type="SAM" id="SignalP"/>
    </source>
</evidence>
<feature type="compositionally biased region" description="Acidic residues" evidence="1">
    <location>
        <begin position="48"/>
        <end position="66"/>
    </location>
</feature>
<accession>A0A2M7G0E4</accession>
<dbReference type="AlphaFoldDB" id="A0A2M7G0E4"/>
<name>A0A2M7G0E4_9BACT</name>
<dbReference type="EMBL" id="PFFQ01000053">
    <property type="protein sequence ID" value="PIW15195.1"/>
    <property type="molecule type" value="Genomic_DNA"/>
</dbReference>
<feature type="signal peptide" evidence="2">
    <location>
        <begin position="1"/>
        <end position="28"/>
    </location>
</feature>
<dbReference type="Proteomes" id="UP000231019">
    <property type="component" value="Unassembled WGS sequence"/>
</dbReference>
<evidence type="ECO:0000313" key="3">
    <source>
        <dbReference type="EMBL" id="PIW15195.1"/>
    </source>
</evidence>
<protein>
    <submittedName>
        <fullName evidence="3">Uncharacterized protein</fullName>
    </submittedName>
</protein>
<feature type="region of interest" description="Disordered" evidence="1">
    <location>
        <begin position="32"/>
        <end position="69"/>
    </location>
</feature>
<sequence length="294" mass="32958">MHRLTRFLVALFALAAVVSPLLPMPVQAEPSKPLGKRGIYGHDSLNAPEEESSAPAEETAEETPEEAEARKKLEAKYPLSITSQTKTSQAAHEAFLAGLKNYYVSKSIFEAANEIKSKYDDKNYILKVEQKGVIQSKLMPQDILSYGPSYAHIPLRVRALGEAQKEISSAITHFSKAASLSPKSKPIKEWLRISKDTLKVFKYHVRFYQITLQNIKRGMTDDQLKLLASRWNSGNPPDMKPSDSLTTRVMLGPMASLLEKQFQAKGETKGESKKMNLDSLQNYLPTMEFKVNKL</sequence>
<organism evidence="3 4">
    <name type="scientific">bacterium (Candidatus Blackallbacteria) CG17_big_fil_post_rev_8_21_14_2_50_48_46</name>
    <dbReference type="NCBI Taxonomy" id="2014261"/>
    <lineage>
        <taxon>Bacteria</taxon>
        <taxon>Candidatus Blackallbacteria</taxon>
    </lineage>
</organism>
<evidence type="ECO:0000256" key="1">
    <source>
        <dbReference type="SAM" id="MobiDB-lite"/>
    </source>
</evidence>